<feature type="signal peptide" evidence="2">
    <location>
        <begin position="1"/>
        <end position="23"/>
    </location>
</feature>
<dbReference type="Pfam" id="PF13505">
    <property type="entry name" value="OMP_b-brl"/>
    <property type="match status" value="1"/>
</dbReference>
<keyword evidence="1 2" id="KW-0732">Signal</keyword>
<dbReference type="Gene3D" id="2.40.160.20">
    <property type="match status" value="1"/>
</dbReference>
<dbReference type="SUPFAM" id="SSF56925">
    <property type="entry name" value="OMPA-like"/>
    <property type="match status" value="1"/>
</dbReference>
<feature type="domain" description="Outer membrane protein beta-barrel" evidence="3">
    <location>
        <begin position="19"/>
        <end position="177"/>
    </location>
</feature>
<evidence type="ECO:0000313" key="4">
    <source>
        <dbReference type="EMBL" id="XCN73613.1"/>
    </source>
</evidence>
<organism evidence="4">
    <name type="scientific">Candidatus Electrothrix aestuarii</name>
    <dbReference type="NCBI Taxonomy" id="3062594"/>
    <lineage>
        <taxon>Bacteria</taxon>
        <taxon>Pseudomonadati</taxon>
        <taxon>Thermodesulfobacteriota</taxon>
        <taxon>Desulfobulbia</taxon>
        <taxon>Desulfobulbales</taxon>
        <taxon>Desulfobulbaceae</taxon>
        <taxon>Candidatus Electrothrix</taxon>
    </lineage>
</organism>
<dbReference type="KEGG" id="eaj:Q3M24_02335"/>
<name>A0AAU8LWG1_9BACT</name>
<proteinExistence type="predicted"/>
<accession>A0AAU8LWG1</accession>
<sequence length="179" mass="19378">MKRTMIYAGALALLIGVTGQAQATRLGLHGVFSNGGDIGDSELGIGGQLELPVNPFMSVELAVTQFGDEVESSGTTMDQDLTSIGLSAVLRGPLGPQLEGYTLLGLNYNTFDMDNMEVDDAVGFHIGAGLNLPIAYNMELFSEYRYTFLETEFETEVSGMDEDYEYNFGVAKLGLNFLF</sequence>
<protein>
    <submittedName>
        <fullName evidence="4">Outer membrane beta-barrel protein</fullName>
    </submittedName>
</protein>
<feature type="chain" id="PRO_5043560525" evidence="2">
    <location>
        <begin position="24"/>
        <end position="179"/>
    </location>
</feature>
<dbReference type="InterPro" id="IPR011250">
    <property type="entry name" value="OMP/PagP_B-barrel"/>
</dbReference>
<dbReference type="InterPro" id="IPR027385">
    <property type="entry name" value="Beta-barrel_OMP"/>
</dbReference>
<evidence type="ECO:0000256" key="2">
    <source>
        <dbReference type="SAM" id="SignalP"/>
    </source>
</evidence>
<dbReference type="AlphaFoldDB" id="A0AAU8LWG1"/>
<reference evidence="4" key="2">
    <citation type="submission" date="2024-06" db="EMBL/GenBank/DDBJ databases">
        <authorList>
            <person name="Plum-Jensen L.E."/>
            <person name="Schramm A."/>
            <person name="Marshall I.P.G."/>
        </authorList>
    </citation>
    <scope>NUCLEOTIDE SEQUENCE</scope>
    <source>
        <strain evidence="4">Rat1</strain>
    </source>
</reference>
<reference evidence="4" key="1">
    <citation type="journal article" date="2024" name="Syst. Appl. Microbiol.">
        <title>First single-strain enrichments of Electrothrix cable bacteria, description of E. aestuarii sp. nov. and E. rattekaaiensis sp. nov., and proposal of a cable bacteria taxonomy following the rules of the SeqCode.</title>
        <authorList>
            <person name="Plum-Jensen L.E."/>
            <person name="Schramm A."/>
            <person name="Marshall I.P.G."/>
        </authorList>
    </citation>
    <scope>NUCLEOTIDE SEQUENCE</scope>
    <source>
        <strain evidence="4">Rat1</strain>
    </source>
</reference>
<evidence type="ECO:0000259" key="3">
    <source>
        <dbReference type="Pfam" id="PF13505"/>
    </source>
</evidence>
<gene>
    <name evidence="4" type="ORF">Q3M24_02335</name>
</gene>
<evidence type="ECO:0000256" key="1">
    <source>
        <dbReference type="ARBA" id="ARBA00022729"/>
    </source>
</evidence>
<dbReference type="EMBL" id="CP159373">
    <property type="protein sequence ID" value="XCN73613.1"/>
    <property type="molecule type" value="Genomic_DNA"/>
</dbReference>